<dbReference type="Gene3D" id="3.40.50.1000">
    <property type="entry name" value="HAD superfamily/HAD-like"/>
    <property type="match status" value="1"/>
</dbReference>
<feature type="domain" description="HMA" evidence="7">
    <location>
        <begin position="38"/>
        <end position="101"/>
    </location>
</feature>
<proteinExistence type="inferred from homology"/>
<dbReference type="PROSITE" id="PS01229">
    <property type="entry name" value="COF_2"/>
    <property type="match status" value="1"/>
</dbReference>
<evidence type="ECO:0000313" key="9">
    <source>
        <dbReference type="Proteomes" id="UP001140513"/>
    </source>
</evidence>
<dbReference type="SUPFAM" id="SSF81665">
    <property type="entry name" value="Calcium ATPase, transmembrane domain M"/>
    <property type="match status" value="1"/>
</dbReference>
<dbReference type="NCBIfam" id="TIGR01494">
    <property type="entry name" value="ATPase_P-type"/>
    <property type="match status" value="1"/>
</dbReference>
<dbReference type="Gene3D" id="3.30.70.100">
    <property type="match status" value="1"/>
</dbReference>
<dbReference type="InterPro" id="IPR001757">
    <property type="entry name" value="P_typ_ATPase"/>
</dbReference>
<feature type="transmembrane region" description="Helical" evidence="6">
    <location>
        <begin position="823"/>
        <end position="845"/>
    </location>
</feature>
<comment type="similarity">
    <text evidence="6">Belongs to the cation transport ATPase (P-type) (TC 3.A.3) family. Type IB subfamily.</text>
</comment>
<protein>
    <recommendedName>
        <fullName evidence="7">HMA domain-containing protein</fullName>
    </recommendedName>
</protein>
<feature type="transmembrane region" description="Helical" evidence="6">
    <location>
        <begin position="482"/>
        <end position="508"/>
    </location>
</feature>
<organism evidence="8 9">
    <name type="scientific">Didymosphaeria variabile</name>
    <dbReference type="NCBI Taxonomy" id="1932322"/>
    <lineage>
        <taxon>Eukaryota</taxon>
        <taxon>Fungi</taxon>
        <taxon>Dikarya</taxon>
        <taxon>Ascomycota</taxon>
        <taxon>Pezizomycotina</taxon>
        <taxon>Dothideomycetes</taxon>
        <taxon>Pleosporomycetidae</taxon>
        <taxon>Pleosporales</taxon>
        <taxon>Massarineae</taxon>
        <taxon>Didymosphaeriaceae</taxon>
        <taxon>Didymosphaeria</taxon>
    </lineage>
</organism>
<dbReference type="Pfam" id="PF00702">
    <property type="entry name" value="Hydrolase"/>
    <property type="match status" value="1"/>
</dbReference>
<dbReference type="Pfam" id="PF24534">
    <property type="entry name" value="HMA_PCA1"/>
    <property type="match status" value="1"/>
</dbReference>
<feature type="transmembrane region" description="Helical" evidence="6">
    <location>
        <begin position="440"/>
        <end position="462"/>
    </location>
</feature>
<comment type="subcellular location">
    <subcellularLocation>
        <location evidence="1 6">Membrane</location>
    </subcellularLocation>
</comment>
<dbReference type="Pfam" id="PF00403">
    <property type="entry name" value="HMA"/>
    <property type="match status" value="1"/>
</dbReference>
<dbReference type="FunFam" id="2.70.150.10:FF:000002">
    <property type="entry name" value="Copper-transporting ATPase 1, putative"/>
    <property type="match status" value="1"/>
</dbReference>
<name>A0A9W9C610_9PLEO</name>
<dbReference type="InterPro" id="IPR006121">
    <property type="entry name" value="HMA_dom"/>
</dbReference>
<dbReference type="Proteomes" id="UP001140513">
    <property type="component" value="Unassembled WGS sequence"/>
</dbReference>
<feature type="transmembrane region" description="Helical" evidence="6">
    <location>
        <begin position="792"/>
        <end position="817"/>
    </location>
</feature>
<dbReference type="InterPro" id="IPR027256">
    <property type="entry name" value="P-typ_ATPase_IB"/>
</dbReference>
<dbReference type="PANTHER" id="PTHR46594:SF4">
    <property type="entry name" value="P-TYPE CATION-TRANSPORTING ATPASE"/>
    <property type="match status" value="1"/>
</dbReference>
<accession>A0A9W9C610</accession>
<gene>
    <name evidence="8" type="ORF">N0V89_010283</name>
</gene>
<comment type="caution">
    <text evidence="8">The sequence shown here is derived from an EMBL/GenBank/DDBJ whole genome shotgun (WGS) entry which is preliminary data.</text>
</comment>
<dbReference type="Gene3D" id="3.40.1110.10">
    <property type="entry name" value="Calcium-transporting ATPase, cytoplasmic domain N"/>
    <property type="match status" value="1"/>
</dbReference>
<keyword evidence="6" id="KW-0067">ATP-binding</keyword>
<dbReference type="NCBIfam" id="TIGR01511">
    <property type="entry name" value="ATPase-IB1_Cu"/>
    <property type="match status" value="1"/>
</dbReference>
<keyword evidence="5 6" id="KW-0472">Membrane</keyword>
<dbReference type="InterPro" id="IPR059000">
    <property type="entry name" value="ATPase_P-type_domA"/>
</dbReference>
<dbReference type="GO" id="GO:0005524">
    <property type="term" value="F:ATP binding"/>
    <property type="evidence" value="ECO:0007669"/>
    <property type="project" value="UniProtKB-UniRule"/>
</dbReference>
<feature type="transmembrane region" description="Helical" evidence="6">
    <location>
        <begin position="289"/>
        <end position="310"/>
    </location>
</feature>
<keyword evidence="4 6" id="KW-1133">Transmembrane helix</keyword>
<dbReference type="PANTHER" id="PTHR46594">
    <property type="entry name" value="P-TYPE CATION-TRANSPORTING ATPASE"/>
    <property type="match status" value="1"/>
</dbReference>
<dbReference type="InterPro" id="IPR056236">
    <property type="entry name" value="HMA_PCA1"/>
</dbReference>
<dbReference type="InterPro" id="IPR036163">
    <property type="entry name" value="HMA_dom_sf"/>
</dbReference>
<evidence type="ECO:0000313" key="8">
    <source>
        <dbReference type="EMBL" id="KAJ4346354.1"/>
    </source>
</evidence>
<evidence type="ECO:0000256" key="4">
    <source>
        <dbReference type="ARBA" id="ARBA00022989"/>
    </source>
</evidence>
<dbReference type="GO" id="GO:0016020">
    <property type="term" value="C:membrane"/>
    <property type="evidence" value="ECO:0007669"/>
    <property type="project" value="UniProtKB-SubCell"/>
</dbReference>
<evidence type="ECO:0000256" key="3">
    <source>
        <dbReference type="ARBA" id="ARBA00022723"/>
    </source>
</evidence>
<reference evidence="8" key="1">
    <citation type="submission" date="2022-10" db="EMBL/GenBank/DDBJ databases">
        <title>Tapping the CABI collections for fungal endophytes: first genome assemblies for Collariella, Neodidymelliopsis, Ascochyta clinopodiicola, Didymella pomorum, Didymosphaeria variabile, Neocosmospora piperis and Neocucurbitaria cava.</title>
        <authorList>
            <person name="Hill R."/>
        </authorList>
    </citation>
    <scope>NUCLEOTIDE SEQUENCE</scope>
    <source>
        <strain evidence="8">IMI 356815</strain>
    </source>
</reference>
<dbReference type="InterPro" id="IPR023214">
    <property type="entry name" value="HAD_sf"/>
</dbReference>
<dbReference type="AlphaFoldDB" id="A0A9W9C610"/>
<dbReference type="InterPro" id="IPR036412">
    <property type="entry name" value="HAD-like_sf"/>
</dbReference>
<dbReference type="InterPro" id="IPR018303">
    <property type="entry name" value="ATPase_P-typ_P_site"/>
</dbReference>
<feature type="transmembrane region" description="Helical" evidence="6">
    <location>
        <begin position="253"/>
        <end position="277"/>
    </location>
</feature>
<evidence type="ECO:0000259" key="7">
    <source>
        <dbReference type="PROSITE" id="PS50846"/>
    </source>
</evidence>
<keyword evidence="6" id="KW-0547">Nucleotide-binding</keyword>
<keyword evidence="2 6" id="KW-0812">Transmembrane</keyword>
<evidence type="ECO:0000256" key="1">
    <source>
        <dbReference type="ARBA" id="ARBA00004370"/>
    </source>
</evidence>
<dbReference type="InterPro" id="IPR023299">
    <property type="entry name" value="ATPase_P-typ_cyto_dom_N"/>
</dbReference>
<dbReference type="SUPFAM" id="SSF55008">
    <property type="entry name" value="HMA, heavy metal-associated domain"/>
    <property type="match status" value="1"/>
</dbReference>
<dbReference type="PRINTS" id="PR00119">
    <property type="entry name" value="CATATPASE"/>
</dbReference>
<dbReference type="RefSeq" id="XP_056066154.1">
    <property type="nucleotide sequence ID" value="XM_056219027.1"/>
</dbReference>
<sequence>MLTGNCATKRTTVIEKVAEIKTDVVHTTDTELGLSGKEHVVLSISGMTCTGCETKLSRTLKTLPSVTKLKTSLVLSRAEFVLDVGLQSVDGVIRHLERTTEFKCERITNRGSSLDLVCAGYAEEVSKGDWPSGVIEIRAVDKKTVRVDFDAEVVGARDLVQNGWPHPMELAPLSVDPTLDAGARHVRHVGYMTLLSIVLTIPVLVLSWAPLPNKEQKEIRFATVSLVLATLVQVIVAGPFYPKALKALIFSRVIEMDLLIVLSTTAAYVFSVVAFGYLVTHQPLSTGQFFETSTLLVTLIMVGRFIAALARQKAVESISIRSLQTSSTTLVLANGDEADIDTRLFQYGDVFKVSPECRIPTDGTVLSGASEIDESMLTGESRPVVKSKGSQVIAGSINRSGVLTVKLTRIPGDNTISTIASMVDEAKLTKPKIQAIADQVATYFVPVVVSLTIIVFCIWLAIGITVQKKSGSEATIQSITYAITVLIVSCPCAIGLAVPMVIVVATGVASEKGVVFRSADAIEIAWKTSDVVFDKTGTLTQGKLSVAESESLNPSVGTKALLLGLVKDSKHPVSVAVTTHLKSQGVSATAISTPKNVVGKGVEGAFVGRTLRAGNSTWLGLTDHPSVQPVLSRGYTAFCFAINGELAAVFGLQDALREDALTTVAKLQERNIAVHVLSGDDDGAVRAVTARLSIPSANVRSRCTPAEKQAYIKGLLSTIDTRGSKKKQSQPIVMFCGDGTNDAVALAQASIGVHMSGGTDVAKSAADIVLMRPSLAGILVAMAVSRKSMHRIAFNFGWSFVYNLFAILLAAGAFVHARIPPEFAGLGELVSVLPVVAAGILLKWVKI</sequence>
<dbReference type="NCBIfam" id="TIGR01525">
    <property type="entry name" value="ATPase-IB_hvy"/>
    <property type="match status" value="1"/>
</dbReference>
<dbReference type="GeneID" id="80913813"/>
<feature type="transmembrane region" description="Helical" evidence="6">
    <location>
        <begin position="189"/>
        <end position="209"/>
    </location>
</feature>
<dbReference type="GO" id="GO:0030003">
    <property type="term" value="P:intracellular monoatomic cation homeostasis"/>
    <property type="evidence" value="ECO:0007669"/>
    <property type="project" value="UniProtKB-ARBA"/>
</dbReference>
<evidence type="ECO:0000256" key="6">
    <source>
        <dbReference type="RuleBase" id="RU362081"/>
    </source>
</evidence>
<dbReference type="SUPFAM" id="SSF56784">
    <property type="entry name" value="HAD-like"/>
    <property type="match status" value="1"/>
</dbReference>
<dbReference type="PRINTS" id="PR00120">
    <property type="entry name" value="HATPASE"/>
</dbReference>
<dbReference type="InterPro" id="IPR008250">
    <property type="entry name" value="ATPase_P-typ_transduc_dom_A_sf"/>
</dbReference>
<evidence type="ECO:0000256" key="2">
    <source>
        <dbReference type="ARBA" id="ARBA00022692"/>
    </source>
</evidence>
<dbReference type="Pfam" id="PF00122">
    <property type="entry name" value="E1-E2_ATPase"/>
    <property type="match status" value="1"/>
</dbReference>
<dbReference type="Gene3D" id="2.70.150.10">
    <property type="entry name" value="Calcium-transporting ATPase, cytoplasmic transduction domain A"/>
    <property type="match status" value="1"/>
</dbReference>
<dbReference type="GO" id="GO:0019829">
    <property type="term" value="F:ATPase-coupled monoatomic cation transmembrane transporter activity"/>
    <property type="evidence" value="ECO:0007669"/>
    <property type="project" value="InterPro"/>
</dbReference>
<dbReference type="EMBL" id="JAPEUX010000008">
    <property type="protein sequence ID" value="KAJ4346354.1"/>
    <property type="molecule type" value="Genomic_DNA"/>
</dbReference>
<evidence type="ECO:0000256" key="5">
    <source>
        <dbReference type="ARBA" id="ARBA00023136"/>
    </source>
</evidence>
<dbReference type="PROSITE" id="PS00154">
    <property type="entry name" value="ATPASE_E1_E2"/>
    <property type="match status" value="1"/>
</dbReference>
<dbReference type="PROSITE" id="PS50846">
    <property type="entry name" value="HMA_2"/>
    <property type="match status" value="1"/>
</dbReference>
<keyword evidence="9" id="KW-1185">Reference proteome</keyword>
<feature type="transmembrane region" description="Helical" evidence="6">
    <location>
        <begin position="221"/>
        <end position="241"/>
    </location>
</feature>
<keyword evidence="3 6" id="KW-0479">Metal-binding</keyword>
<dbReference type="InterPro" id="IPR023298">
    <property type="entry name" value="ATPase_P-typ_TM_dom_sf"/>
</dbReference>
<dbReference type="GO" id="GO:0046872">
    <property type="term" value="F:metal ion binding"/>
    <property type="evidence" value="ECO:0007669"/>
    <property type="project" value="UniProtKB-KW"/>
</dbReference>
<dbReference type="GO" id="GO:0016887">
    <property type="term" value="F:ATP hydrolysis activity"/>
    <property type="evidence" value="ECO:0007669"/>
    <property type="project" value="InterPro"/>
</dbReference>
<dbReference type="CDD" id="cd00371">
    <property type="entry name" value="HMA"/>
    <property type="match status" value="1"/>
</dbReference>
<dbReference type="SUPFAM" id="SSF81653">
    <property type="entry name" value="Calcium ATPase, transduction domain A"/>
    <property type="match status" value="1"/>
</dbReference>
<dbReference type="OrthoDB" id="432719at2759"/>